<evidence type="ECO:0000259" key="1">
    <source>
        <dbReference type="PROSITE" id="PS51186"/>
    </source>
</evidence>
<dbReference type="GO" id="GO:0016747">
    <property type="term" value="F:acyltransferase activity, transferring groups other than amino-acyl groups"/>
    <property type="evidence" value="ECO:0007669"/>
    <property type="project" value="InterPro"/>
</dbReference>
<dbReference type="InterPro" id="IPR050276">
    <property type="entry name" value="MshD_Acetyltransferase"/>
</dbReference>
<evidence type="ECO:0000313" key="2">
    <source>
        <dbReference type="EMBL" id="OOL81327.1"/>
    </source>
</evidence>
<dbReference type="PANTHER" id="PTHR43617:SF38">
    <property type="entry name" value="N-ACETYLTRANSFERASE DOMAIN-CONTAINING PROTEIN"/>
    <property type="match status" value="1"/>
</dbReference>
<feature type="domain" description="N-acetyltransferase" evidence="1">
    <location>
        <begin position="1"/>
        <end position="184"/>
    </location>
</feature>
<comment type="caution">
    <text evidence="2">The sequence shown here is derived from an EMBL/GenBank/DDBJ whole genome shotgun (WGS) entry which is preliminary data.</text>
</comment>
<dbReference type="AlphaFoldDB" id="A0A1S8KNK7"/>
<dbReference type="InterPro" id="IPR016181">
    <property type="entry name" value="Acyl_CoA_acyltransferase"/>
</dbReference>
<name>A0A1S8KNK7_9LACT</name>
<reference evidence="2 3" key="1">
    <citation type="submission" date="2017-01" db="EMBL/GenBank/DDBJ databases">
        <title>Complete Genome Sequence of Dolosigranulum pigrum isolated from a Patient with interstitial lung disease.</title>
        <authorList>
            <person name="Mukhopadhyay R."/>
            <person name="Joaquin J."/>
            <person name="Hogue R."/>
            <person name="Fitzgerald S."/>
            <person name="Jospin G."/>
            <person name="Eisen J.A."/>
            <person name="Chaturvedi V."/>
        </authorList>
    </citation>
    <scope>NUCLEOTIDE SEQUENCE [LARGE SCALE GENOMIC DNA]</scope>
    <source>
        <strain evidence="2 3">15S00348</strain>
    </source>
</reference>
<dbReference type="PANTHER" id="PTHR43617">
    <property type="entry name" value="L-AMINO ACID N-ACETYLTRANSFERASE"/>
    <property type="match status" value="1"/>
</dbReference>
<dbReference type="CDD" id="cd04301">
    <property type="entry name" value="NAT_SF"/>
    <property type="match status" value="1"/>
</dbReference>
<organism evidence="2 3">
    <name type="scientific">Dolosigranulum pigrum</name>
    <dbReference type="NCBI Taxonomy" id="29394"/>
    <lineage>
        <taxon>Bacteria</taxon>
        <taxon>Bacillati</taxon>
        <taxon>Bacillota</taxon>
        <taxon>Bacilli</taxon>
        <taxon>Lactobacillales</taxon>
        <taxon>Carnobacteriaceae</taxon>
        <taxon>Dolosigranulum</taxon>
    </lineage>
</organism>
<accession>A0A1S8KNK7</accession>
<dbReference type="InterPro" id="IPR000182">
    <property type="entry name" value="GNAT_dom"/>
</dbReference>
<proteinExistence type="predicted"/>
<gene>
    <name evidence="2" type="ORF">BWX42_05925</name>
</gene>
<dbReference type="Proteomes" id="UP000190409">
    <property type="component" value="Unassembled WGS sequence"/>
</dbReference>
<dbReference type="Gene3D" id="3.40.630.30">
    <property type="match status" value="1"/>
</dbReference>
<dbReference type="PROSITE" id="PS51186">
    <property type="entry name" value="GNAT"/>
    <property type="match status" value="1"/>
</dbReference>
<sequence>MIREATAADLPRIIELNKIIMNDMEHSMLDNNDWATLKEALVEVGRHPEMKMNFRHILVKVIDHEVVGFVCGYMGGFQENHEVYHELEQKYGIDNLDQFDERETFNEWYLDSIVVSPDFQRRGIGSELIEAAMDRARNHGHARIGLNCNKANEKARKAYEKLGFKPIAEVTLEGHLYDHMQRSL</sequence>
<protein>
    <recommendedName>
        <fullName evidence="1">N-acetyltransferase domain-containing protein</fullName>
    </recommendedName>
</protein>
<dbReference type="Pfam" id="PF00583">
    <property type="entry name" value="Acetyltransf_1"/>
    <property type="match status" value="1"/>
</dbReference>
<dbReference type="EMBL" id="MUYF01000003">
    <property type="protein sequence ID" value="OOL81327.1"/>
    <property type="molecule type" value="Genomic_DNA"/>
</dbReference>
<dbReference type="SUPFAM" id="SSF55729">
    <property type="entry name" value="Acyl-CoA N-acyltransferases (Nat)"/>
    <property type="match status" value="1"/>
</dbReference>
<evidence type="ECO:0000313" key="3">
    <source>
        <dbReference type="Proteomes" id="UP000190409"/>
    </source>
</evidence>